<protein>
    <submittedName>
        <fullName evidence="5">SFRICE_017332</fullName>
    </submittedName>
</protein>
<dbReference type="PANTHER" id="PTHR11670">
    <property type="entry name" value="ACONITASE/IRON-RESPONSIVE ELEMENT FAMILY MEMBER"/>
    <property type="match status" value="1"/>
</dbReference>
<dbReference type="InterPro" id="IPR001030">
    <property type="entry name" value="Acoase/IPM_deHydtase_lsu_aba"/>
</dbReference>
<evidence type="ECO:0000256" key="3">
    <source>
        <dbReference type="ARBA" id="ARBA00023014"/>
    </source>
</evidence>
<evidence type="ECO:0000256" key="2">
    <source>
        <dbReference type="ARBA" id="ARBA00023004"/>
    </source>
</evidence>
<keyword evidence="1" id="KW-0479">Metal-binding</keyword>
<dbReference type="Gene3D" id="3.30.499.10">
    <property type="entry name" value="Aconitase, domain 3"/>
    <property type="match status" value="1"/>
</dbReference>
<gene>
    <name evidence="5" type="ORF">SFRICE_017332</name>
</gene>
<dbReference type="GO" id="GO:0051536">
    <property type="term" value="F:iron-sulfur cluster binding"/>
    <property type="evidence" value="ECO:0007669"/>
    <property type="project" value="UniProtKB-KW"/>
</dbReference>
<reference evidence="5" key="1">
    <citation type="submission" date="2016-07" db="EMBL/GenBank/DDBJ databases">
        <authorList>
            <person name="Bretaudeau A."/>
        </authorList>
    </citation>
    <scope>NUCLEOTIDE SEQUENCE</scope>
    <source>
        <strain evidence="5">Rice</strain>
        <tissue evidence="5">Whole body</tissue>
    </source>
</reference>
<dbReference type="AlphaFoldDB" id="A0A2H1VYS1"/>
<dbReference type="Pfam" id="PF00330">
    <property type="entry name" value="Aconitase"/>
    <property type="match status" value="1"/>
</dbReference>
<name>A0A2H1VYS1_SPOFR</name>
<dbReference type="GO" id="GO:0046872">
    <property type="term" value="F:metal ion binding"/>
    <property type="evidence" value="ECO:0007669"/>
    <property type="project" value="UniProtKB-KW"/>
</dbReference>
<organism evidence="5">
    <name type="scientific">Spodoptera frugiperda</name>
    <name type="common">Fall armyworm</name>
    <dbReference type="NCBI Taxonomy" id="7108"/>
    <lineage>
        <taxon>Eukaryota</taxon>
        <taxon>Metazoa</taxon>
        <taxon>Ecdysozoa</taxon>
        <taxon>Arthropoda</taxon>
        <taxon>Hexapoda</taxon>
        <taxon>Insecta</taxon>
        <taxon>Pterygota</taxon>
        <taxon>Neoptera</taxon>
        <taxon>Endopterygota</taxon>
        <taxon>Lepidoptera</taxon>
        <taxon>Glossata</taxon>
        <taxon>Ditrysia</taxon>
        <taxon>Noctuoidea</taxon>
        <taxon>Noctuidae</taxon>
        <taxon>Amphipyrinae</taxon>
        <taxon>Spodoptera</taxon>
    </lineage>
</organism>
<dbReference type="EMBL" id="ODYU01005214">
    <property type="protein sequence ID" value="SOQ45856.1"/>
    <property type="molecule type" value="Genomic_DNA"/>
</dbReference>
<dbReference type="InterPro" id="IPR015931">
    <property type="entry name" value="Acnase/IPM_dHydase_lsu_aba_1/3"/>
</dbReference>
<evidence type="ECO:0000313" key="5">
    <source>
        <dbReference type="EMBL" id="SOQ45856.1"/>
    </source>
</evidence>
<dbReference type="InterPro" id="IPR006249">
    <property type="entry name" value="Aconitase/IRP2"/>
</dbReference>
<sequence length="186" mass="20909">MAATNNPYDHLLKTIEIDGKQFKYYDVTGLGEKYDRLPYSVRVLLESCVRNCDGFQVLQKDVQNVLEWETNQAVEGGVEIAFKPARVILQDLTGVPAVVDFAAMRDAVKDLGGDPQKINPICPADLVIDHSVQVDFARSPDALNKNQELEFERNKERFQFLKWGAQAFDNMLIVPPGSGIVHQVFI</sequence>
<dbReference type="SUPFAM" id="SSF53732">
    <property type="entry name" value="Aconitase iron-sulfur domain"/>
    <property type="match status" value="1"/>
</dbReference>
<accession>A0A2H1VYS1</accession>
<proteinExistence type="predicted"/>
<evidence type="ECO:0000259" key="4">
    <source>
        <dbReference type="Pfam" id="PF00330"/>
    </source>
</evidence>
<feature type="domain" description="Aconitase/3-isopropylmalate dehydratase large subunit alpha/beta/alpha" evidence="4">
    <location>
        <begin position="68"/>
        <end position="185"/>
    </location>
</feature>
<keyword evidence="2" id="KW-0408">Iron</keyword>
<dbReference type="InterPro" id="IPR036008">
    <property type="entry name" value="Aconitase_4Fe-4S_dom"/>
</dbReference>
<keyword evidence="3" id="KW-0411">Iron-sulfur</keyword>
<evidence type="ECO:0000256" key="1">
    <source>
        <dbReference type="ARBA" id="ARBA00022723"/>
    </source>
</evidence>